<dbReference type="PANTHER" id="PTHR24422">
    <property type="entry name" value="CHEMOTAXIS PROTEIN METHYLTRANSFERASE"/>
    <property type="match status" value="1"/>
</dbReference>
<dbReference type="Proteomes" id="UP001197974">
    <property type="component" value="Chromosome"/>
</dbReference>
<accession>A0ABY9JY84</accession>
<dbReference type="InterPro" id="IPR036804">
    <property type="entry name" value="CheR_N_sf"/>
</dbReference>
<evidence type="ECO:0000313" key="8">
    <source>
        <dbReference type="Proteomes" id="UP001197974"/>
    </source>
</evidence>
<keyword evidence="3" id="KW-0489">Methyltransferase</keyword>
<evidence type="ECO:0000256" key="1">
    <source>
        <dbReference type="ARBA" id="ARBA00001541"/>
    </source>
</evidence>
<dbReference type="InterPro" id="IPR000780">
    <property type="entry name" value="CheR_MeTrfase"/>
</dbReference>
<keyword evidence="8" id="KW-1185">Reference proteome</keyword>
<feature type="domain" description="CheR-type methyltransferase" evidence="6">
    <location>
        <begin position="1"/>
        <end position="258"/>
    </location>
</feature>
<dbReference type="InterPro" id="IPR022641">
    <property type="entry name" value="CheR_N"/>
</dbReference>
<evidence type="ECO:0000256" key="2">
    <source>
        <dbReference type="ARBA" id="ARBA00012534"/>
    </source>
</evidence>
<keyword evidence="4" id="KW-0808">Transferase</keyword>
<dbReference type="SMART" id="SM00138">
    <property type="entry name" value="MeTrc"/>
    <property type="match status" value="1"/>
</dbReference>
<evidence type="ECO:0000259" key="6">
    <source>
        <dbReference type="PROSITE" id="PS50123"/>
    </source>
</evidence>
<dbReference type="Pfam" id="PF01739">
    <property type="entry name" value="CheR"/>
    <property type="match status" value="1"/>
</dbReference>
<dbReference type="EMBL" id="CP129013">
    <property type="protein sequence ID" value="WLR43739.1"/>
    <property type="molecule type" value="Genomic_DNA"/>
</dbReference>
<gene>
    <name evidence="7" type="ORF">LC087_06290</name>
</gene>
<dbReference type="Pfam" id="PF03705">
    <property type="entry name" value="CheR_N"/>
    <property type="match status" value="1"/>
</dbReference>
<organism evidence="7 8">
    <name type="scientific">Bacillus carboniphilus</name>
    <dbReference type="NCBI Taxonomy" id="86663"/>
    <lineage>
        <taxon>Bacteria</taxon>
        <taxon>Bacillati</taxon>
        <taxon>Bacillota</taxon>
        <taxon>Bacilli</taxon>
        <taxon>Bacillales</taxon>
        <taxon>Bacillaceae</taxon>
        <taxon>Bacillus</taxon>
    </lineage>
</organism>
<reference evidence="7 8" key="1">
    <citation type="submission" date="2023-06" db="EMBL/GenBank/DDBJ databases">
        <title>Five Gram-positive bacteria isolated from mangrove sediments in Shenzhen, Guangdong, China.</title>
        <authorList>
            <person name="Yu S."/>
            <person name="Zheng W."/>
            <person name="Huang Y."/>
        </authorList>
    </citation>
    <scope>NUCLEOTIDE SEQUENCE [LARGE SCALE GENOMIC DNA]</scope>
    <source>
        <strain evidence="7 8">SaN35-3</strain>
    </source>
</reference>
<protein>
    <recommendedName>
        <fullName evidence="2">protein-glutamate O-methyltransferase</fullName>
        <ecNumber evidence="2">2.1.1.80</ecNumber>
    </recommendedName>
</protein>
<name>A0ABY9JY84_9BACI</name>
<dbReference type="Gene3D" id="1.10.155.10">
    <property type="entry name" value="Chemotaxis receptor methyltransferase CheR, N-terminal domain"/>
    <property type="match status" value="1"/>
</dbReference>
<dbReference type="InterPro" id="IPR029063">
    <property type="entry name" value="SAM-dependent_MTases_sf"/>
</dbReference>
<dbReference type="SUPFAM" id="SSF53335">
    <property type="entry name" value="S-adenosyl-L-methionine-dependent methyltransferases"/>
    <property type="match status" value="1"/>
</dbReference>
<dbReference type="PANTHER" id="PTHR24422:SF19">
    <property type="entry name" value="CHEMOTAXIS PROTEIN METHYLTRANSFERASE"/>
    <property type="match status" value="1"/>
</dbReference>
<evidence type="ECO:0000256" key="5">
    <source>
        <dbReference type="ARBA" id="ARBA00022691"/>
    </source>
</evidence>
<dbReference type="Gene3D" id="3.40.50.150">
    <property type="entry name" value="Vaccinia Virus protein VP39"/>
    <property type="match status" value="1"/>
</dbReference>
<comment type="catalytic activity">
    <reaction evidence="1">
        <text>L-glutamyl-[protein] + S-adenosyl-L-methionine = [protein]-L-glutamate 5-O-methyl ester + S-adenosyl-L-homocysteine</text>
        <dbReference type="Rhea" id="RHEA:24452"/>
        <dbReference type="Rhea" id="RHEA-COMP:10208"/>
        <dbReference type="Rhea" id="RHEA-COMP:10311"/>
        <dbReference type="ChEBI" id="CHEBI:29973"/>
        <dbReference type="ChEBI" id="CHEBI:57856"/>
        <dbReference type="ChEBI" id="CHEBI:59789"/>
        <dbReference type="ChEBI" id="CHEBI:82795"/>
        <dbReference type="EC" id="2.1.1.80"/>
    </reaction>
</comment>
<dbReference type="InterPro" id="IPR022642">
    <property type="entry name" value="CheR_C"/>
</dbReference>
<keyword evidence="5" id="KW-0949">S-adenosyl-L-methionine</keyword>
<evidence type="ECO:0000256" key="4">
    <source>
        <dbReference type="ARBA" id="ARBA00022679"/>
    </source>
</evidence>
<dbReference type="InterPro" id="IPR050903">
    <property type="entry name" value="Bact_Chemotaxis_MeTrfase"/>
</dbReference>
<dbReference type="CDD" id="cd02440">
    <property type="entry name" value="AdoMet_MTases"/>
    <property type="match status" value="1"/>
</dbReference>
<dbReference type="EC" id="2.1.1.80" evidence="2"/>
<dbReference type="RefSeq" id="WP_226538550.1">
    <property type="nucleotide sequence ID" value="NZ_CP129013.1"/>
</dbReference>
<dbReference type="SUPFAM" id="SSF47757">
    <property type="entry name" value="Chemotaxis receptor methyltransferase CheR, N-terminal domain"/>
    <property type="match status" value="1"/>
</dbReference>
<sequence length="258" mass="30640">MEEKSYQQFIANIKKTMGIDLFLYKEGQMKRRLTSLFMKRGFESFDQYFWALKQDQHLKQEFLDRITINVSQFFRNKNRWDIFEKNILPPLLNKKESLKVWSAACSSGEEPYTIAMILSKHLPLSKVNIVATDIDDRMLEKAKTGVYSELSLQETSNDMIQKHFTKVEDQFFIHDDIKKCVEFKKHNLLADSFEKQVDFLVCRNVLIYFTEQAKVELYKRFSSSLNKEGILFVGSTEQIFSPSQYDLHTIETFFYQKY</sequence>
<dbReference type="PRINTS" id="PR00996">
    <property type="entry name" value="CHERMTFRASE"/>
</dbReference>
<proteinExistence type="predicted"/>
<evidence type="ECO:0000313" key="7">
    <source>
        <dbReference type="EMBL" id="WLR43739.1"/>
    </source>
</evidence>
<evidence type="ECO:0000256" key="3">
    <source>
        <dbReference type="ARBA" id="ARBA00022603"/>
    </source>
</evidence>
<dbReference type="PROSITE" id="PS50123">
    <property type="entry name" value="CHER"/>
    <property type="match status" value="1"/>
</dbReference>